<dbReference type="Proteomes" id="UP000292372">
    <property type="component" value="Unassembled WGS sequence"/>
</dbReference>
<comment type="caution">
    <text evidence="2">The sequence shown here is derived from an EMBL/GenBank/DDBJ whole genome shotgun (WGS) entry which is preliminary data.</text>
</comment>
<protein>
    <submittedName>
        <fullName evidence="2">Uncharacterized protein</fullName>
    </submittedName>
</protein>
<evidence type="ECO:0000313" key="3">
    <source>
        <dbReference type="Proteomes" id="UP000292372"/>
    </source>
</evidence>
<evidence type="ECO:0000256" key="1">
    <source>
        <dbReference type="SAM" id="SignalP"/>
    </source>
</evidence>
<accession>A0A4Q9FKH8</accession>
<dbReference type="OrthoDB" id="1189842at2"/>
<feature type="signal peptide" evidence="1">
    <location>
        <begin position="1"/>
        <end position="20"/>
    </location>
</feature>
<feature type="chain" id="PRO_5020631481" evidence="1">
    <location>
        <begin position="21"/>
        <end position="129"/>
    </location>
</feature>
<reference evidence="2 3" key="1">
    <citation type="journal article" date="2015" name="Int. J. Syst. Evol. Microbiol.">
        <title>Hyunsoonleella pacifica sp. nov., isolated from seawater of South Pacific Gyre.</title>
        <authorList>
            <person name="Gao X."/>
            <person name="Zhang Z."/>
            <person name="Dai X."/>
            <person name="Zhang X.H."/>
        </authorList>
    </citation>
    <scope>NUCLEOTIDE SEQUENCE [LARGE SCALE GENOMIC DNA]</scope>
    <source>
        <strain evidence="2 3">SW033</strain>
    </source>
</reference>
<sequence>MKKILLTMCIVLFCVSFVQSQTVKLKAKKPKYENIKYKNPGEKASVFFVDRIVYSTNYKGKEKENSYQISIYGKTNGKTKQVHYTAKSVDEFDYYRRIFKSSYKEILVFENNYKAGGKTYFDVAITVEY</sequence>
<name>A0A4Q9FKH8_9FLAO</name>
<evidence type="ECO:0000313" key="2">
    <source>
        <dbReference type="EMBL" id="TBN13115.1"/>
    </source>
</evidence>
<gene>
    <name evidence="2" type="ORF">EYD46_16595</name>
</gene>
<keyword evidence="3" id="KW-1185">Reference proteome</keyword>
<dbReference type="RefSeq" id="WP_130938288.1">
    <property type="nucleotide sequence ID" value="NZ_BMEE01000007.1"/>
</dbReference>
<keyword evidence="1" id="KW-0732">Signal</keyword>
<organism evidence="2 3">
    <name type="scientific">Hyunsoonleella pacifica</name>
    <dbReference type="NCBI Taxonomy" id="1080224"/>
    <lineage>
        <taxon>Bacteria</taxon>
        <taxon>Pseudomonadati</taxon>
        <taxon>Bacteroidota</taxon>
        <taxon>Flavobacteriia</taxon>
        <taxon>Flavobacteriales</taxon>
        <taxon>Flavobacteriaceae</taxon>
    </lineage>
</organism>
<dbReference type="AlphaFoldDB" id="A0A4Q9FKH8"/>
<proteinExistence type="predicted"/>
<dbReference type="EMBL" id="SIRS01000007">
    <property type="protein sequence ID" value="TBN13115.1"/>
    <property type="molecule type" value="Genomic_DNA"/>
</dbReference>